<feature type="compositionally biased region" description="Acidic residues" evidence="9">
    <location>
        <begin position="388"/>
        <end position="397"/>
    </location>
</feature>
<keyword evidence="10" id="KW-0472">Membrane</keyword>
<dbReference type="EMBL" id="JACHJQ010000003">
    <property type="protein sequence ID" value="MBB4906732.1"/>
    <property type="molecule type" value="Genomic_DNA"/>
</dbReference>
<evidence type="ECO:0000256" key="10">
    <source>
        <dbReference type="SAM" id="Phobius"/>
    </source>
</evidence>
<dbReference type="RefSeq" id="WP_184810904.1">
    <property type="nucleotide sequence ID" value="NZ_JACHJQ010000003.1"/>
</dbReference>
<evidence type="ECO:0000256" key="2">
    <source>
        <dbReference type="ARBA" id="ARBA00022527"/>
    </source>
</evidence>
<dbReference type="FunFam" id="3.30.200.20:FF:000035">
    <property type="entry name" value="Serine/threonine protein kinase Stk1"/>
    <property type="match status" value="1"/>
</dbReference>
<evidence type="ECO:0000256" key="1">
    <source>
        <dbReference type="ARBA" id="ARBA00012513"/>
    </source>
</evidence>
<keyword evidence="3 12" id="KW-0808">Transferase</keyword>
<dbReference type="Gene3D" id="1.10.510.10">
    <property type="entry name" value="Transferase(Phosphotransferase) domain 1"/>
    <property type="match status" value="1"/>
</dbReference>
<evidence type="ECO:0000256" key="8">
    <source>
        <dbReference type="ARBA" id="ARBA00048679"/>
    </source>
</evidence>
<feature type="compositionally biased region" description="Basic and acidic residues" evidence="9">
    <location>
        <begin position="468"/>
        <end position="486"/>
    </location>
</feature>
<keyword evidence="4" id="KW-0547">Nucleotide-binding</keyword>
<evidence type="ECO:0000259" key="11">
    <source>
        <dbReference type="PROSITE" id="PS50011"/>
    </source>
</evidence>
<dbReference type="InterPro" id="IPR011009">
    <property type="entry name" value="Kinase-like_dom_sf"/>
</dbReference>
<accession>A0A7W7VE15</accession>
<evidence type="ECO:0000256" key="5">
    <source>
        <dbReference type="ARBA" id="ARBA00022777"/>
    </source>
</evidence>
<evidence type="ECO:0000256" key="4">
    <source>
        <dbReference type="ARBA" id="ARBA00022741"/>
    </source>
</evidence>
<keyword evidence="6" id="KW-0067">ATP-binding</keyword>
<organism evidence="12 13">
    <name type="scientific">Actinophytocola algeriensis</name>
    <dbReference type="NCBI Taxonomy" id="1768010"/>
    <lineage>
        <taxon>Bacteria</taxon>
        <taxon>Bacillati</taxon>
        <taxon>Actinomycetota</taxon>
        <taxon>Actinomycetes</taxon>
        <taxon>Pseudonocardiales</taxon>
        <taxon>Pseudonocardiaceae</taxon>
    </lineage>
</organism>
<dbReference type="GO" id="GO:0045717">
    <property type="term" value="P:negative regulation of fatty acid biosynthetic process"/>
    <property type="evidence" value="ECO:0007669"/>
    <property type="project" value="UniProtKB-ARBA"/>
</dbReference>
<dbReference type="FunFam" id="1.10.510.10:FF:000021">
    <property type="entry name" value="Serine/threonine protein kinase"/>
    <property type="match status" value="1"/>
</dbReference>
<dbReference type="EC" id="2.7.11.1" evidence="1"/>
<proteinExistence type="predicted"/>
<dbReference type="AlphaFoldDB" id="A0A7W7VE15"/>
<keyword evidence="5 12" id="KW-0418">Kinase</keyword>
<feature type="region of interest" description="Disordered" evidence="9">
    <location>
        <begin position="304"/>
        <end position="332"/>
    </location>
</feature>
<sequence>MLTSGQLLADRYRLANRIAVGGMGEVWEAADTRLDRAVAIKVLKPELCGDAEFLHRFRTEARTTASLNHPGIAAVHDYGETAAIVDGPKDTAYLVMELVEGDPLAAILAKDRRLSAEYTLEILEQAGNALQAAHERGYVHRDVKPGNIMVTPGADGRIVVKLTDFGIAKAADAAPVTRSGMVMGTAHYIAPEQALGHEASPASDVYSLAVVGYECLAGHRPFLSENAVTVAMMHIRDAPPPLPPDVPMYARAVIEATLVKDPAQRYASGGEFAAAVAAVRAGHPLPAPSGRVAQYVGAPGASNPSMLPIGPPSAPHATAGTGSFPMGPPPRPPRRGKVGLWALLIVLGVVLLVLAVLGVASLLGADRDTDGRSTPESTSAPAGNDENPVNEDEDSGEEAPGNPPMTGIPTKNKYVEVDEGLFVGRTAAFASDTLEKAGLVPTVTNQFGEPPDDMSRCTVTEVAPEGRMPVETEVSVRCEEDEEPPR</sequence>
<keyword evidence="2" id="KW-0723">Serine/threonine-protein kinase</keyword>
<comment type="caution">
    <text evidence="12">The sequence shown here is derived from an EMBL/GenBank/DDBJ whole genome shotgun (WGS) entry which is preliminary data.</text>
</comment>
<feature type="domain" description="Protein kinase" evidence="11">
    <location>
        <begin position="12"/>
        <end position="286"/>
    </location>
</feature>
<name>A0A7W7VE15_9PSEU</name>
<dbReference type="PANTHER" id="PTHR43289">
    <property type="entry name" value="MITOGEN-ACTIVATED PROTEIN KINASE KINASE KINASE 20-RELATED"/>
    <property type="match status" value="1"/>
</dbReference>
<dbReference type="PROSITE" id="PS50011">
    <property type="entry name" value="PROTEIN_KINASE_DOM"/>
    <property type="match status" value="1"/>
</dbReference>
<dbReference type="GO" id="GO:0005524">
    <property type="term" value="F:ATP binding"/>
    <property type="evidence" value="ECO:0007669"/>
    <property type="project" value="UniProtKB-KW"/>
</dbReference>
<keyword evidence="13" id="KW-1185">Reference proteome</keyword>
<dbReference type="InterPro" id="IPR008271">
    <property type="entry name" value="Ser/Thr_kinase_AS"/>
</dbReference>
<evidence type="ECO:0000313" key="13">
    <source>
        <dbReference type="Proteomes" id="UP000520767"/>
    </source>
</evidence>
<feature type="transmembrane region" description="Helical" evidence="10">
    <location>
        <begin position="338"/>
        <end position="363"/>
    </location>
</feature>
<evidence type="ECO:0000256" key="3">
    <source>
        <dbReference type="ARBA" id="ARBA00022679"/>
    </source>
</evidence>
<comment type="catalytic activity">
    <reaction evidence="8">
        <text>L-seryl-[protein] + ATP = O-phospho-L-seryl-[protein] + ADP + H(+)</text>
        <dbReference type="Rhea" id="RHEA:17989"/>
        <dbReference type="Rhea" id="RHEA-COMP:9863"/>
        <dbReference type="Rhea" id="RHEA-COMP:11604"/>
        <dbReference type="ChEBI" id="CHEBI:15378"/>
        <dbReference type="ChEBI" id="CHEBI:29999"/>
        <dbReference type="ChEBI" id="CHEBI:30616"/>
        <dbReference type="ChEBI" id="CHEBI:83421"/>
        <dbReference type="ChEBI" id="CHEBI:456216"/>
        <dbReference type="EC" id="2.7.11.1"/>
    </reaction>
</comment>
<dbReference type="Gene3D" id="3.30.200.20">
    <property type="entry name" value="Phosphorylase Kinase, domain 1"/>
    <property type="match status" value="1"/>
</dbReference>
<dbReference type="InterPro" id="IPR000719">
    <property type="entry name" value="Prot_kinase_dom"/>
</dbReference>
<dbReference type="Proteomes" id="UP000520767">
    <property type="component" value="Unassembled WGS sequence"/>
</dbReference>
<reference evidence="12 13" key="1">
    <citation type="submission" date="2020-08" db="EMBL/GenBank/DDBJ databases">
        <title>Genomic Encyclopedia of Type Strains, Phase III (KMG-III): the genomes of soil and plant-associated and newly described type strains.</title>
        <authorList>
            <person name="Whitman W."/>
        </authorList>
    </citation>
    <scope>NUCLEOTIDE SEQUENCE [LARGE SCALE GENOMIC DNA]</scope>
    <source>
        <strain evidence="12 13">CECT 8960</strain>
    </source>
</reference>
<dbReference type="PROSITE" id="PS00108">
    <property type="entry name" value="PROTEIN_KINASE_ST"/>
    <property type="match status" value="1"/>
</dbReference>
<dbReference type="Pfam" id="PF00069">
    <property type="entry name" value="Pkinase"/>
    <property type="match status" value="1"/>
</dbReference>
<protein>
    <recommendedName>
        <fullName evidence="1">non-specific serine/threonine protein kinase</fullName>
        <ecNumber evidence="1">2.7.11.1</ecNumber>
    </recommendedName>
</protein>
<gene>
    <name evidence="12" type="ORF">FHR82_002952</name>
</gene>
<evidence type="ECO:0000313" key="12">
    <source>
        <dbReference type="EMBL" id="MBB4906732.1"/>
    </source>
</evidence>
<dbReference type="PANTHER" id="PTHR43289:SF6">
    <property type="entry name" value="SERINE_THREONINE-PROTEIN KINASE NEKL-3"/>
    <property type="match status" value="1"/>
</dbReference>
<dbReference type="GO" id="GO:0004674">
    <property type="term" value="F:protein serine/threonine kinase activity"/>
    <property type="evidence" value="ECO:0007669"/>
    <property type="project" value="UniProtKB-KW"/>
</dbReference>
<evidence type="ECO:0000256" key="9">
    <source>
        <dbReference type="SAM" id="MobiDB-lite"/>
    </source>
</evidence>
<keyword evidence="10" id="KW-0812">Transmembrane</keyword>
<comment type="catalytic activity">
    <reaction evidence="7">
        <text>L-threonyl-[protein] + ATP = O-phospho-L-threonyl-[protein] + ADP + H(+)</text>
        <dbReference type="Rhea" id="RHEA:46608"/>
        <dbReference type="Rhea" id="RHEA-COMP:11060"/>
        <dbReference type="Rhea" id="RHEA-COMP:11605"/>
        <dbReference type="ChEBI" id="CHEBI:15378"/>
        <dbReference type="ChEBI" id="CHEBI:30013"/>
        <dbReference type="ChEBI" id="CHEBI:30616"/>
        <dbReference type="ChEBI" id="CHEBI:61977"/>
        <dbReference type="ChEBI" id="CHEBI:456216"/>
        <dbReference type="EC" id="2.7.11.1"/>
    </reaction>
</comment>
<dbReference type="SUPFAM" id="SSF56112">
    <property type="entry name" value="Protein kinase-like (PK-like)"/>
    <property type="match status" value="1"/>
</dbReference>
<evidence type="ECO:0000256" key="7">
    <source>
        <dbReference type="ARBA" id="ARBA00047899"/>
    </source>
</evidence>
<evidence type="ECO:0000256" key="6">
    <source>
        <dbReference type="ARBA" id="ARBA00022840"/>
    </source>
</evidence>
<keyword evidence="10" id="KW-1133">Transmembrane helix</keyword>
<feature type="region of interest" description="Disordered" evidence="9">
    <location>
        <begin position="365"/>
        <end position="411"/>
    </location>
</feature>
<feature type="region of interest" description="Disordered" evidence="9">
    <location>
        <begin position="465"/>
        <end position="486"/>
    </location>
</feature>
<dbReference type="SMART" id="SM00220">
    <property type="entry name" value="S_TKc"/>
    <property type="match status" value="1"/>
</dbReference>
<dbReference type="CDD" id="cd14014">
    <property type="entry name" value="STKc_PknB_like"/>
    <property type="match status" value="1"/>
</dbReference>